<feature type="region of interest" description="Disordered" evidence="1">
    <location>
        <begin position="79"/>
        <end position="99"/>
    </location>
</feature>
<sequence>MEPDWYEEILRHLDDEKEDGRKVRIYRVPNYLKEKSPEDFRPLELFVGFYTHSSLVLDQDPMHLDISKLAVAQKICLGQEPHPPPVTPEPEQSRRPTETQKWRDFVSHLEPNLELARSMYDRLTVNASGNAVVALDSLFIVAYLRYSYSWADTWGYDFASVFERSRFNASRFPVLHDLLMLENQVPLLLLDAVVKYICTSMTEATADLYNMLEWFVMEVYPFNHGEKLDVDPEKLKEYLRRFHKNSIDSFVNCDHLLHCAYLAICGPYNPIPRETSDSCGQILPCFRLRNVAPTDHLTPSRNRFRIPSATSLRRVGISVKVRDSSLTMNNIKFERHKHKYVLLVPKLIMNDGTVAVLRNLALYEQIEDNGVTPRGDMRTYLFLMSSLIDSVQDVRLLMNRGVIVNQLGSAETVCKQWNRICDGLYIPSTTPSYWSHIQDRINELEKSKSNRWFAEVEERNFSSFVLFGSFLRFPSPSAALLLITEDFLWSLFCFLDVLRFDRRMPLLPSALIATTLVHNGDALVYELYHWIGKLSRTSMQLKRKGFISESAVLFMSLHTKAASIVSYKQAG</sequence>
<keyword evidence="3" id="KW-1185">Reference proteome</keyword>
<dbReference type="InterPro" id="IPR004158">
    <property type="entry name" value="DUF247_pln"/>
</dbReference>
<dbReference type="Proteomes" id="UP000077202">
    <property type="component" value="Unassembled WGS sequence"/>
</dbReference>
<name>A0A176WLW4_MARPO</name>
<evidence type="ECO:0000313" key="2">
    <source>
        <dbReference type="EMBL" id="OAE34140.1"/>
    </source>
</evidence>
<gene>
    <name evidence="2" type="ORF">AXG93_2891s1680</name>
</gene>
<dbReference type="PANTHER" id="PTHR31549:SF25">
    <property type="entry name" value="PROTEIN, PUTATIVE (DUF247)-RELATED"/>
    <property type="match status" value="1"/>
</dbReference>
<accession>A0A176WLW4</accession>
<evidence type="ECO:0000256" key="1">
    <source>
        <dbReference type="SAM" id="MobiDB-lite"/>
    </source>
</evidence>
<comment type="caution">
    <text evidence="2">The sequence shown here is derived from an EMBL/GenBank/DDBJ whole genome shotgun (WGS) entry which is preliminary data.</text>
</comment>
<dbReference type="Pfam" id="PF03140">
    <property type="entry name" value="DUF247"/>
    <property type="match status" value="1"/>
</dbReference>
<dbReference type="AlphaFoldDB" id="A0A176WLW4"/>
<reference evidence="2" key="1">
    <citation type="submission" date="2016-03" db="EMBL/GenBank/DDBJ databases">
        <title>Mechanisms controlling the formation of the plant cell surface in tip-growing cells are functionally conserved among land plants.</title>
        <authorList>
            <person name="Honkanen S."/>
            <person name="Jones V.A."/>
            <person name="Morieri G."/>
            <person name="Champion C."/>
            <person name="Hetherington A.J."/>
            <person name="Kelly S."/>
            <person name="Saint-Marcoux D."/>
            <person name="Proust H."/>
            <person name="Prescott H."/>
            <person name="Dolan L."/>
        </authorList>
    </citation>
    <scope>NUCLEOTIDE SEQUENCE [LARGE SCALE GENOMIC DNA]</scope>
    <source>
        <tissue evidence="2">Whole gametophyte</tissue>
    </source>
</reference>
<protein>
    <submittedName>
        <fullName evidence="2">Uncharacterized protein</fullName>
    </submittedName>
</protein>
<evidence type="ECO:0000313" key="3">
    <source>
        <dbReference type="Proteomes" id="UP000077202"/>
    </source>
</evidence>
<dbReference type="EMBL" id="LVLJ01000455">
    <property type="protein sequence ID" value="OAE34140.1"/>
    <property type="molecule type" value="Genomic_DNA"/>
</dbReference>
<organism evidence="2 3">
    <name type="scientific">Marchantia polymorpha subsp. ruderalis</name>
    <dbReference type="NCBI Taxonomy" id="1480154"/>
    <lineage>
        <taxon>Eukaryota</taxon>
        <taxon>Viridiplantae</taxon>
        <taxon>Streptophyta</taxon>
        <taxon>Embryophyta</taxon>
        <taxon>Marchantiophyta</taxon>
        <taxon>Marchantiopsida</taxon>
        <taxon>Marchantiidae</taxon>
        <taxon>Marchantiales</taxon>
        <taxon>Marchantiaceae</taxon>
        <taxon>Marchantia</taxon>
    </lineage>
</organism>
<dbReference type="PANTHER" id="PTHR31549">
    <property type="entry name" value="PROTEIN, PUTATIVE (DUF247)-RELATED-RELATED"/>
    <property type="match status" value="1"/>
</dbReference>
<proteinExistence type="predicted"/>